<evidence type="ECO:0000259" key="17">
    <source>
        <dbReference type="Pfam" id="PF04715"/>
    </source>
</evidence>
<feature type="non-terminal residue" evidence="18">
    <location>
        <position position="1"/>
    </location>
</feature>
<proteinExistence type="inferred from homology"/>
<evidence type="ECO:0000256" key="13">
    <source>
        <dbReference type="ARBA" id="ARBA00025634"/>
    </source>
</evidence>
<evidence type="ECO:0000259" key="16">
    <source>
        <dbReference type="Pfam" id="PF00425"/>
    </source>
</evidence>
<evidence type="ECO:0000256" key="1">
    <source>
        <dbReference type="ARBA" id="ARBA00001946"/>
    </source>
</evidence>
<dbReference type="GO" id="GO:0000162">
    <property type="term" value="P:L-tryptophan biosynthetic process"/>
    <property type="evidence" value="ECO:0007669"/>
    <property type="project" value="UniProtKB-UniPathway"/>
</dbReference>
<comment type="subunit">
    <text evidence="4 15">Heterotetramer consisting of two non-identical subunits: a beta subunit (TrpG) and a large alpha subunit (TrpE).</text>
</comment>
<keyword evidence="11 15" id="KW-0057">Aromatic amino acid biosynthesis</keyword>
<evidence type="ECO:0000256" key="14">
    <source>
        <dbReference type="ARBA" id="ARBA00047683"/>
    </source>
</evidence>
<dbReference type="GO" id="GO:0004049">
    <property type="term" value="F:anthranilate synthase activity"/>
    <property type="evidence" value="ECO:0007669"/>
    <property type="project" value="UniProtKB-EC"/>
</dbReference>
<dbReference type="InterPro" id="IPR015890">
    <property type="entry name" value="Chorismate_C"/>
</dbReference>
<dbReference type="AlphaFoldDB" id="A0A7C5QSJ3"/>
<dbReference type="InterPro" id="IPR005801">
    <property type="entry name" value="ADC_synthase"/>
</dbReference>
<protein>
    <recommendedName>
        <fullName evidence="6 15">Anthranilate synthase component 1</fullName>
        <ecNumber evidence="5 15">4.1.3.27</ecNumber>
    </recommendedName>
</protein>
<evidence type="ECO:0000256" key="7">
    <source>
        <dbReference type="ARBA" id="ARBA00022605"/>
    </source>
</evidence>
<dbReference type="EC" id="4.1.3.27" evidence="5 15"/>
<dbReference type="PRINTS" id="PR00095">
    <property type="entry name" value="ANTSNTHASEI"/>
</dbReference>
<reference evidence="18" key="1">
    <citation type="journal article" date="2020" name="mSystems">
        <title>Genome- and Community-Level Interaction Insights into Carbon Utilization and Element Cycling Functions of Hydrothermarchaeota in Hydrothermal Sediment.</title>
        <authorList>
            <person name="Zhou Z."/>
            <person name="Liu Y."/>
            <person name="Xu W."/>
            <person name="Pan J."/>
            <person name="Luo Z.H."/>
            <person name="Li M."/>
        </authorList>
    </citation>
    <scope>NUCLEOTIDE SEQUENCE [LARGE SCALE GENOMIC DNA]</scope>
    <source>
        <strain evidence="18">HyVt-485</strain>
    </source>
</reference>
<evidence type="ECO:0000256" key="6">
    <source>
        <dbReference type="ARBA" id="ARBA00020653"/>
    </source>
</evidence>
<gene>
    <name evidence="15 18" type="primary">trpE</name>
    <name evidence="18" type="ORF">ENJ42_07875</name>
</gene>
<evidence type="ECO:0000256" key="15">
    <source>
        <dbReference type="RuleBase" id="RU364045"/>
    </source>
</evidence>
<keyword evidence="10 15" id="KW-0460">Magnesium</keyword>
<comment type="similarity">
    <text evidence="3 15">Belongs to the anthranilate synthase component I family.</text>
</comment>
<dbReference type="NCBIfam" id="TIGR00564">
    <property type="entry name" value="trpE_most"/>
    <property type="match status" value="1"/>
</dbReference>
<dbReference type="PANTHER" id="PTHR11236">
    <property type="entry name" value="AMINOBENZOATE/ANTHRANILATE SYNTHASE"/>
    <property type="match status" value="1"/>
</dbReference>
<dbReference type="InterPro" id="IPR006805">
    <property type="entry name" value="Anth_synth_I_N"/>
</dbReference>
<comment type="caution">
    <text evidence="18">The sequence shown here is derived from an EMBL/GenBank/DDBJ whole genome shotgun (WGS) entry which is preliminary data.</text>
</comment>
<keyword evidence="12 15" id="KW-0456">Lyase</keyword>
<evidence type="ECO:0000256" key="2">
    <source>
        <dbReference type="ARBA" id="ARBA00004873"/>
    </source>
</evidence>
<organism evidence="18">
    <name type="scientific">Hellea balneolensis</name>
    <dbReference type="NCBI Taxonomy" id="287478"/>
    <lineage>
        <taxon>Bacteria</taxon>
        <taxon>Pseudomonadati</taxon>
        <taxon>Pseudomonadota</taxon>
        <taxon>Alphaproteobacteria</taxon>
        <taxon>Maricaulales</taxon>
        <taxon>Robiginitomaculaceae</taxon>
        <taxon>Hellea</taxon>
    </lineage>
</organism>
<comment type="cofactor">
    <cofactor evidence="1 15">
        <name>Mg(2+)</name>
        <dbReference type="ChEBI" id="CHEBI:18420"/>
    </cofactor>
</comment>
<dbReference type="EMBL" id="DRMJ01000410">
    <property type="protein sequence ID" value="HHL43519.1"/>
    <property type="molecule type" value="Genomic_DNA"/>
</dbReference>
<evidence type="ECO:0000313" key="18">
    <source>
        <dbReference type="EMBL" id="HHL43519.1"/>
    </source>
</evidence>
<keyword evidence="7 15" id="KW-0028">Amino-acid biosynthesis</keyword>
<dbReference type="Proteomes" id="UP000885830">
    <property type="component" value="Unassembled WGS sequence"/>
</dbReference>
<evidence type="ECO:0000256" key="11">
    <source>
        <dbReference type="ARBA" id="ARBA00023141"/>
    </source>
</evidence>
<evidence type="ECO:0000256" key="8">
    <source>
        <dbReference type="ARBA" id="ARBA00022723"/>
    </source>
</evidence>
<dbReference type="InterPro" id="IPR019999">
    <property type="entry name" value="Anth_synth_I-like"/>
</dbReference>
<dbReference type="InterPro" id="IPR005256">
    <property type="entry name" value="Anth_synth_I_PabB"/>
</dbReference>
<accession>A0A7C5QSJ3</accession>
<evidence type="ECO:0000256" key="9">
    <source>
        <dbReference type="ARBA" id="ARBA00022822"/>
    </source>
</evidence>
<dbReference type="Pfam" id="PF00425">
    <property type="entry name" value="Chorismate_bind"/>
    <property type="match status" value="1"/>
</dbReference>
<comment type="pathway">
    <text evidence="2 15">Amino-acid biosynthesis; L-tryptophan biosynthesis; L-tryptophan from chorismate: step 1/5.</text>
</comment>
<dbReference type="PANTHER" id="PTHR11236:SF48">
    <property type="entry name" value="ISOCHORISMATE SYNTHASE MENF"/>
    <property type="match status" value="1"/>
</dbReference>
<evidence type="ECO:0000256" key="10">
    <source>
        <dbReference type="ARBA" id="ARBA00022842"/>
    </source>
</evidence>
<dbReference type="UniPathway" id="UPA00035">
    <property type="reaction ID" value="UER00040"/>
</dbReference>
<keyword evidence="9 15" id="KW-0822">Tryptophan biosynthesis</keyword>
<dbReference type="GO" id="GO:0046872">
    <property type="term" value="F:metal ion binding"/>
    <property type="evidence" value="ECO:0007669"/>
    <property type="project" value="UniProtKB-KW"/>
</dbReference>
<evidence type="ECO:0000256" key="4">
    <source>
        <dbReference type="ARBA" id="ARBA00011575"/>
    </source>
</evidence>
<comment type="catalytic activity">
    <reaction evidence="14 15">
        <text>chorismate + L-glutamine = anthranilate + pyruvate + L-glutamate + H(+)</text>
        <dbReference type="Rhea" id="RHEA:21732"/>
        <dbReference type="ChEBI" id="CHEBI:15361"/>
        <dbReference type="ChEBI" id="CHEBI:15378"/>
        <dbReference type="ChEBI" id="CHEBI:16567"/>
        <dbReference type="ChEBI" id="CHEBI:29748"/>
        <dbReference type="ChEBI" id="CHEBI:29985"/>
        <dbReference type="ChEBI" id="CHEBI:58359"/>
        <dbReference type="EC" id="4.1.3.27"/>
    </reaction>
</comment>
<evidence type="ECO:0000256" key="5">
    <source>
        <dbReference type="ARBA" id="ARBA00012266"/>
    </source>
</evidence>
<evidence type="ECO:0000256" key="3">
    <source>
        <dbReference type="ARBA" id="ARBA00009562"/>
    </source>
</evidence>
<dbReference type="Pfam" id="PF04715">
    <property type="entry name" value="Anth_synt_I_N"/>
    <property type="match status" value="1"/>
</dbReference>
<comment type="function">
    <text evidence="13 15">Part of a heterotetrameric complex that catalyzes the two-step biosynthesis of anthranilate, an intermediate in the biosynthesis of L-tryptophan. In the first step, the glutamine-binding beta subunit (TrpG) of anthranilate synthase (AS) provides the glutamine amidotransferase activity which generates ammonia as a substrate that, along with chorismate, is used in the second step, catalyzed by the large alpha subunit of AS (TrpE) to produce anthranilate. In the absence of TrpG, TrpE can synthesize anthranilate directly from chorismate and high concentrations of ammonia.</text>
</comment>
<dbReference type="Gene3D" id="3.60.120.10">
    <property type="entry name" value="Anthranilate synthase"/>
    <property type="match status" value="1"/>
</dbReference>
<feature type="domain" description="Chorismate-utilising enzyme C-terminal" evidence="16">
    <location>
        <begin position="193"/>
        <end position="445"/>
    </location>
</feature>
<evidence type="ECO:0000256" key="12">
    <source>
        <dbReference type="ARBA" id="ARBA00023239"/>
    </source>
</evidence>
<feature type="domain" description="Anthranilate synthase component I N-terminal" evidence="17">
    <location>
        <begin position="5"/>
        <end position="133"/>
    </location>
</feature>
<dbReference type="SUPFAM" id="SSF56322">
    <property type="entry name" value="ADC synthase"/>
    <property type="match status" value="1"/>
</dbReference>
<name>A0A7C5QSJ3_9PROT</name>
<keyword evidence="8 15" id="KW-0479">Metal-binding</keyword>
<sequence>QSKPFGFLLESVQGGEQRGRYSIIGFAPDLVFRIFTDRCEIAIGEDAIAANNYRTLEGRPIDELRALQAQTALDIPQDLPPMVAGLFGYIGYDMVRQIEHLPDINPDPLGTPDTLLTRPSVIAVIDQIAQEILVCTTVRASSSSSKTDAKTAYNTACERIQATILDLETQTAPFRSGNVSSAPITPASNIPKSVFCRNVEKAKAYIKAGDIFQVVIGQRFEAPLEVSPFALYRSLRRLNPSPFLYFLNFGDHAVVGSSPEILVRLREGKVTVRPIAGTRPRGKTPEMDQALERELLADQKECAEHLMLLDLGRNDIGRVPKAGTINVTERFVVERYSHVMHIVSNVEGDIRNDCDTFDALYAGFPAGTVSGAPKVRAMEIIDELETEKRGIYAGAVGYISANGDMDTAIALRTAVVKDGVIHVRAGAGIVLDSDADSEYAECENKAKAIFYAAERAKYFDRN</sequence>